<gene>
    <name evidence="1" type="ORF">FXF69_30565</name>
</gene>
<protein>
    <submittedName>
        <fullName evidence="1">Listeriolysin S family toxin</fullName>
    </submittedName>
</protein>
<keyword evidence="2" id="KW-1185">Reference proteome</keyword>
<dbReference type="RefSeq" id="WP_148344641.1">
    <property type="nucleotide sequence ID" value="NZ_VSFG01000008.1"/>
</dbReference>
<dbReference type="EMBL" id="VSFG01000008">
    <property type="protein sequence ID" value="TYB42173.1"/>
    <property type="molecule type" value="Genomic_DNA"/>
</dbReference>
<evidence type="ECO:0000313" key="1">
    <source>
        <dbReference type="EMBL" id="TYB42173.1"/>
    </source>
</evidence>
<proteinExistence type="predicted"/>
<accession>A0A5D0NCX5</accession>
<comment type="caution">
    <text evidence="1">The sequence shown here is derived from an EMBL/GenBank/DDBJ whole genome shotgun (WGS) entry which is preliminary data.</text>
</comment>
<reference evidence="1 2" key="1">
    <citation type="submission" date="2019-08" db="EMBL/GenBank/DDBJ databases">
        <title>Actinomadura sp. nov. CYP1-5 isolated from mountain soil.</title>
        <authorList>
            <person name="Songsumanus A."/>
            <person name="Kuncharoen N."/>
            <person name="Kudo T."/>
            <person name="Yuki M."/>
            <person name="Igarashi Y."/>
            <person name="Tanasupawat S."/>
        </authorList>
    </citation>
    <scope>NUCLEOTIDE SEQUENCE [LARGE SCALE GENOMIC DNA]</scope>
    <source>
        <strain evidence="1 2">JCM 14158</strain>
    </source>
</reference>
<name>A0A5D0NCX5_9ACTN</name>
<dbReference type="AlphaFoldDB" id="A0A5D0NCX5"/>
<sequence length="56" mass="5828">MSMSIEDLQSLPEEQPSLLHGDADLACCTYTCGTQSCGATCSPGKTIGPRTSTGLY</sequence>
<dbReference type="STRING" id="1220554.GCA_001552135_02078"/>
<evidence type="ECO:0000313" key="2">
    <source>
        <dbReference type="Proteomes" id="UP000323380"/>
    </source>
</evidence>
<organism evidence="1 2">
    <name type="scientific">Actinomadura chibensis</name>
    <dbReference type="NCBI Taxonomy" id="392828"/>
    <lineage>
        <taxon>Bacteria</taxon>
        <taxon>Bacillati</taxon>
        <taxon>Actinomycetota</taxon>
        <taxon>Actinomycetes</taxon>
        <taxon>Streptosporangiales</taxon>
        <taxon>Thermomonosporaceae</taxon>
        <taxon>Actinomadura</taxon>
    </lineage>
</organism>
<dbReference type="Proteomes" id="UP000323380">
    <property type="component" value="Unassembled WGS sequence"/>
</dbReference>